<sequence length="435" mass="48095">MKLIGKHIEKDHSGYVNLRPEEDEDMWHLYNLIQEGDQVRAPAIRRVQNVSATGSTDSHRVRVTLTLQVSRIDFSPSSSSQSASAPTSAPASTSTDPTSSSTTSANVTASLQISGRVTSENPHVKMGAYHTLDIEVNRDVRIIKDEWDSIALARVEESCVPGRGAEVAAVVCGEGTAAFVLLSQHMTIVRQRIDVTIPRKASPTLHEKGLLKFYSTLYASFLRHIPYSSPSIRAIVIASPGWVRDAVFDYIMKEASRTGNKALMRARDKFVRVHINSPHVHSLVEVLKSPEIATQLKETKFAREGIMLDKFFKMLGSDEMRAWYGPEHVRLATERGAVGTLLISDQLFRASDPIERKKYVALVESVQEKAGEVLIFSSMHESGQQLNQLTGIAAILTFPLDVEIVEAEEKESKEEEERKKRAAEEGDDEEASGGG</sequence>
<evidence type="ECO:0000256" key="3">
    <source>
        <dbReference type="ARBA" id="ARBA00009504"/>
    </source>
</evidence>
<dbReference type="SUPFAM" id="SSF55315">
    <property type="entry name" value="L30e-like"/>
    <property type="match status" value="1"/>
</dbReference>
<dbReference type="InterPro" id="IPR005140">
    <property type="entry name" value="eRF1_Pelota-like_N"/>
</dbReference>
<dbReference type="GO" id="GO:0046872">
    <property type="term" value="F:metal ion binding"/>
    <property type="evidence" value="ECO:0007669"/>
    <property type="project" value="UniProtKB-KW"/>
</dbReference>
<dbReference type="STRING" id="933084.A0A067QEK5"/>
<comment type="cofactor">
    <cofactor evidence="1 6">
        <name>a divalent metal cation</name>
        <dbReference type="ChEBI" id="CHEBI:60240"/>
    </cofactor>
</comment>
<dbReference type="InterPro" id="IPR029064">
    <property type="entry name" value="Ribosomal_eL30-like_sf"/>
</dbReference>
<dbReference type="GO" id="GO:0071025">
    <property type="term" value="P:RNA surveillance"/>
    <property type="evidence" value="ECO:0007669"/>
    <property type="project" value="InterPro"/>
</dbReference>
<dbReference type="GO" id="GO:0005737">
    <property type="term" value="C:cytoplasm"/>
    <property type="evidence" value="ECO:0007669"/>
    <property type="project" value="UniProtKB-SubCell"/>
</dbReference>
<dbReference type="SMART" id="SM01194">
    <property type="entry name" value="eRF1_1"/>
    <property type="match status" value="1"/>
</dbReference>
<dbReference type="Pfam" id="PF03464">
    <property type="entry name" value="eRF1_2"/>
    <property type="match status" value="1"/>
</dbReference>
<evidence type="ECO:0000256" key="6">
    <source>
        <dbReference type="RuleBase" id="RU362019"/>
    </source>
</evidence>
<accession>A0A067QEK5</accession>
<comment type="similarity">
    <text evidence="3 6">Belongs to the eukaryotic release factor 1 family. Pelota subfamily.</text>
</comment>
<evidence type="ECO:0000259" key="8">
    <source>
        <dbReference type="SMART" id="SM01194"/>
    </source>
</evidence>
<dbReference type="AlphaFoldDB" id="A0A067QEK5"/>
<comment type="function">
    <text evidence="6">Component of the Dom34-Hbs1 complex, a complex that recognizes stalled ribosomes and triggers the No-Go Decay (NGD) pathway (PubMed:20890290). In the Dom34-Hbs1 complex, dom34 recognizes ribosomes stalled at the 3' end of an mRNA and engages stalled ribosomes by destabilizing mRNA in the mRNA channel. Following ribosome-binding, the Dom34-Hbs1 complex promotes the disassembly of stalled ribosomes, followed by degradation of damaged mRNAs as part of the NGD pathway.</text>
</comment>
<dbReference type="PANTHER" id="PTHR10853:SF0">
    <property type="entry name" value="PROTEIN PELOTA HOMOLOG"/>
    <property type="match status" value="1"/>
</dbReference>
<dbReference type="Pfam" id="PF26356">
    <property type="entry name" value="Pelota_N"/>
    <property type="match status" value="1"/>
</dbReference>
<protein>
    <recommendedName>
        <fullName evidence="6">Protein DOM34 homolog</fullName>
    </recommendedName>
</protein>
<dbReference type="SUPFAM" id="SSF159065">
    <property type="entry name" value="Dom34/Pelota N-terminal domain-like"/>
    <property type="match status" value="1"/>
</dbReference>
<dbReference type="NCBIfam" id="TIGR00111">
    <property type="entry name" value="pelota"/>
    <property type="match status" value="1"/>
</dbReference>
<dbReference type="HOGENOM" id="CLU_023334_3_1_1"/>
<dbReference type="InterPro" id="IPR004405">
    <property type="entry name" value="TF_pelota"/>
</dbReference>
<dbReference type="GO" id="GO:0070966">
    <property type="term" value="P:nuclear-transcribed mRNA catabolic process, no-go decay"/>
    <property type="evidence" value="ECO:0007669"/>
    <property type="project" value="InterPro"/>
</dbReference>
<dbReference type="Gene3D" id="3.30.420.60">
    <property type="entry name" value="eRF1 domain 2"/>
    <property type="match status" value="1"/>
</dbReference>
<dbReference type="InterPro" id="IPR042226">
    <property type="entry name" value="eFR1_2_sf"/>
</dbReference>
<dbReference type="OrthoDB" id="10249111at2759"/>
<dbReference type="FunFam" id="3.30.1330.30:FF:000008">
    <property type="entry name" value="Protein pelota homolog"/>
    <property type="match status" value="1"/>
</dbReference>
<dbReference type="Gene3D" id="2.30.30.870">
    <property type="entry name" value="Pelota, domain A"/>
    <property type="match status" value="1"/>
</dbReference>
<dbReference type="Gene3D" id="3.30.1330.30">
    <property type="match status" value="1"/>
</dbReference>
<dbReference type="InterPro" id="IPR038069">
    <property type="entry name" value="Pelota/DOM34_N"/>
</dbReference>
<name>A0A067QEK5_9AGAM</name>
<dbReference type="Pfam" id="PF03465">
    <property type="entry name" value="eRF1_3"/>
    <property type="match status" value="1"/>
</dbReference>
<comment type="subcellular location">
    <subcellularLocation>
        <location evidence="2 6">Cytoplasm</location>
    </subcellularLocation>
</comment>
<dbReference type="GO" id="GO:0032790">
    <property type="term" value="P:ribosome disassembly"/>
    <property type="evidence" value="ECO:0007669"/>
    <property type="project" value="TreeGrafter"/>
</dbReference>
<dbReference type="GO" id="GO:0070651">
    <property type="term" value="P:nonfunctional rRNA decay"/>
    <property type="evidence" value="ECO:0007669"/>
    <property type="project" value="TreeGrafter"/>
</dbReference>
<keyword evidence="4 6" id="KW-0963">Cytoplasm</keyword>
<dbReference type="InterPro" id="IPR005141">
    <property type="entry name" value="eRF1_2"/>
</dbReference>
<dbReference type="InParanoid" id="A0A067QEK5"/>
<keyword evidence="5 6" id="KW-0479">Metal-binding</keyword>
<dbReference type="EMBL" id="KL197709">
    <property type="protein sequence ID" value="KDQ64615.1"/>
    <property type="molecule type" value="Genomic_DNA"/>
</dbReference>
<dbReference type="InterPro" id="IPR058547">
    <property type="entry name" value="Pelota_N"/>
</dbReference>
<feature type="compositionally biased region" description="Acidic residues" evidence="7">
    <location>
        <begin position="425"/>
        <end position="435"/>
    </location>
</feature>
<evidence type="ECO:0000256" key="1">
    <source>
        <dbReference type="ARBA" id="ARBA00001968"/>
    </source>
</evidence>
<dbReference type="PANTHER" id="PTHR10853">
    <property type="entry name" value="PELOTA"/>
    <property type="match status" value="1"/>
</dbReference>
<dbReference type="FunCoup" id="A0A067QEK5">
    <property type="interactions" value="472"/>
</dbReference>
<evidence type="ECO:0000256" key="4">
    <source>
        <dbReference type="ARBA" id="ARBA00022490"/>
    </source>
</evidence>
<evidence type="ECO:0000313" key="10">
    <source>
        <dbReference type="Proteomes" id="UP000027265"/>
    </source>
</evidence>
<feature type="domain" description="eRF1/Pelota-like N-terminal" evidence="8">
    <location>
        <begin position="1"/>
        <end position="160"/>
    </location>
</feature>
<reference evidence="10" key="1">
    <citation type="journal article" date="2014" name="Proc. Natl. Acad. Sci. U.S.A.">
        <title>Extensive sampling of basidiomycete genomes demonstrates inadequacy of the white-rot/brown-rot paradigm for wood decay fungi.</title>
        <authorList>
            <person name="Riley R."/>
            <person name="Salamov A.A."/>
            <person name="Brown D.W."/>
            <person name="Nagy L.G."/>
            <person name="Floudas D."/>
            <person name="Held B.W."/>
            <person name="Levasseur A."/>
            <person name="Lombard V."/>
            <person name="Morin E."/>
            <person name="Otillar R."/>
            <person name="Lindquist E.A."/>
            <person name="Sun H."/>
            <person name="LaButti K.M."/>
            <person name="Schmutz J."/>
            <person name="Jabbour D."/>
            <person name="Luo H."/>
            <person name="Baker S.E."/>
            <person name="Pisabarro A.G."/>
            <person name="Walton J.D."/>
            <person name="Blanchette R.A."/>
            <person name="Henrissat B."/>
            <person name="Martin F."/>
            <person name="Cullen D."/>
            <person name="Hibbett D.S."/>
            <person name="Grigoriev I.V."/>
        </authorList>
    </citation>
    <scope>NUCLEOTIDE SEQUENCE [LARGE SCALE GENOMIC DNA]</scope>
    <source>
        <strain evidence="10">MUCL 33604</strain>
    </source>
</reference>
<organism evidence="9 10">
    <name type="scientific">Jaapia argillacea MUCL 33604</name>
    <dbReference type="NCBI Taxonomy" id="933084"/>
    <lineage>
        <taxon>Eukaryota</taxon>
        <taxon>Fungi</taxon>
        <taxon>Dikarya</taxon>
        <taxon>Basidiomycota</taxon>
        <taxon>Agaricomycotina</taxon>
        <taxon>Agaricomycetes</taxon>
        <taxon>Agaricomycetidae</taxon>
        <taxon>Jaapiales</taxon>
        <taxon>Jaapiaceae</taxon>
        <taxon>Jaapia</taxon>
    </lineage>
</organism>
<evidence type="ECO:0000256" key="7">
    <source>
        <dbReference type="SAM" id="MobiDB-lite"/>
    </source>
</evidence>
<feature type="region of interest" description="Disordered" evidence="7">
    <location>
        <begin position="407"/>
        <end position="435"/>
    </location>
</feature>
<evidence type="ECO:0000256" key="5">
    <source>
        <dbReference type="ARBA" id="ARBA00022723"/>
    </source>
</evidence>
<dbReference type="InterPro" id="IPR005142">
    <property type="entry name" value="eRF1_3"/>
</dbReference>
<feature type="compositionally biased region" description="Low complexity" evidence="7">
    <location>
        <begin position="75"/>
        <end position="104"/>
    </location>
</feature>
<dbReference type="GO" id="GO:0070481">
    <property type="term" value="P:nuclear-transcribed mRNA catabolic process, non-stop decay"/>
    <property type="evidence" value="ECO:0007669"/>
    <property type="project" value="InterPro"/>
</dbReference>
<dbReference type="SUPFAM" id="SSF53137">
    <property type="entry name" value="Translational machinery components"/>
    <property type="match status" value="1"/>
</dbReference>
<evidence type="ECO:0000313" key="9">
    <source>
        <dbReference type="EMBL" id="KDQ64615.1"/>
    </source>
</evidence>
<feature type="region of interest" description="Disordered" evidence="7">
    <location>
        <begin position="75"/>
        <end position="107"/>
    </location>
</feature>
<evidence type="ECO:0000256" key="2">
    <source>
        <dbReference type="ARBA" id="ARBA00004496"/>
    </source>
</evidence>
<proteinExistence type="inferred from homology"/>
<keyword evidence="10" id="KW-1185">Reference proteome</keyword>
<dbReference type="Proteomes" id="UP000027265">
    <property type="component" value="Unassembled WGS sequence"/>
</dbReference>
<gene>
    <name evidence="9" type="ORF">JAAARDRAFT_201928</name>
</gene>
<feature type="compositionally biased region" description="Basic and acidic residues" evidence="7">
    <location>
        <begin position="410"/>
        <end position="424"/>
    </location>
</feature>